<dbReference type="Proteomes" id="UP000727407">
    <property type="component" value="Unassembled WGS sequence"/>
</dbReference>
<dbReference type="PANTHER" id="PTHR12916">
    <property type="entry name" value="CYTOCHROME C OXIDASE POLYPEPTIDE VIC-2"/>
    <property type="match status" value="1"/>
</dbReference>
<dbReference type="Gene3D" id="2.10.25.10">
    <property type="entry name" value="Laminin"/>
    <property type="match status" value="2"/>
</dbReference>
<dbReference type="PROSITE" id="PS00022">
    <property type="entry name" value="EGF_1"/>
    <property type="match status" value="1"/>
</dbReference>
<dbReference type="InterPro" id="IPR018097">
    <property type="entry name" value="EGF_Ca-bd_CS"/>
</dbReference>
<dbReference type="PROSITE" id="PS01186">
    <property type="entry name" value="EGF_2"/>
    <property type="match status" value="1"/>
</dbReference>
<feature type="disulfide bond" evidence="6">
    <location>
        <begin position="21"/>
        <end position="30"/>
    </location>
</feature>
<sequence>PNPCEHGGTCENTAGSFTCNCARGYAGPRCEQDVNECGSNPCLNDATCLDQIGDYTCICMP</sequence>
<dbReference type="SUPFAM" id="SSF57196">
    <property type="entry name" value="EGF/Laminin"/>
    <property type="match status" value="2"/>
</dbReference>
<dbReference type="SMART" id="SM00179">
    <property type="entry name" value="EGF_CA"/>
    <property type="match status" value="2"/>
</dbReference>
<keyword evidence="2" id="KW-0732">Signal</keyword>
<dbReference type="GO" id="GO:0005112">
    <property type="term" value="F:Notch binding"/>
    <property type="evidence" value="ECO:0007669"/>
    <property type="project" value="TreeGrafter"/>
</dbReference>
<dbReference type="AlphaFoldDB" id="A0A8J4TIL7"/>
<dbReference type="PROSITE" id="PS50026">
    <property type="entry name" value="EGF_3"/>
    <property type="match status" value="2"/>
</dbReference>
<dbReference type="CDD" id="cd00054">
    <property type="entry name" value="EGF_CA"/>
    <property type="match status" value="2"/>
</dbReference>
<dbReference type="FunFam" id="2.10.25.10:FF:000122">
    <property type="entry name" value="Protein crumbs homolog 2"/>
    <property type="match status" value="1"/>
</dbReference>
<keyword evidence="1 6" id="KW-0245">EGF-like domain</keyword>
<feature type="non-terminal residue" evidence="8">
    <location>
        <position position="61"/>
    </location>
</feature>
<evidence type="ECO:0000313" key="9">
    <source>
        <dbReference type="Proteomes" id="UP000727407"/>
    </source>
</evidence>
<dbReference type="InterPro" id="IPR000152">
    <property type="entry name" value="EGF-type_Asp/Asn_hydroxyl_site"/>
</dbReference>
<dbReference type="InterPro" id="IPR000742">
    <property type="entry name" value="EGF"/>
</dbReference>
<evidence type="ECO:0000256" key="3">
    <source>
        <dbReference type="ARBA" id="ARBA00022737"/>
    </source>
</evidence>
<comment type="caution">
    <text evidence="8">The sequence shown here is derived from an EMBL/GenBank/DDBJ whole genome shotgun (WGS) entry which is preliminary data.</text>
</comment>
<organism evidence="8 9">
    <name type="scientific">Clarias magur</name>
    <name type="common">Asian catfish</name>
    <name type="synonym">Macropteronotus magur</name>
    <dbReference type="NCBI Taxonomy" id="1594786"/>
    <lineage>
        <taxon>Eukaryota</taxon>
        <taxon>Metazoa</taxon>
        <taxon>Chordata</taxon>
        <taxon>Craniata</taxon>
        <taxon>Vertebrata</taxon>
        <taxon>Euteleostomi</taxon>
        <taxon>Actinopterygii</taxon>
        <taxon>Neopterygii</taxon>
        <taxon>Teleostei</taxon>
        <taxon>Ostariophysi</taxon>
        <taxon>Siluriformes</taxon>
        <taxon>Clariidae</taxon>
        <taxon>Clarias</taxon>
    </lineage>
</organism>
<evidence type="ECO:0000256" key="1">
    <source>
        <dbReference type="ARBA" id="ARBA00022536"/>
    </source>
</evidence>
<feature type="domain" description="EGF-like" evidence="7">
    <location>
        <begin position="33"/>
        <end position="61"/>
    </location>
</feature>
<dbReference type="EMBL" id="QNUK01000604">
    <property type="protein sequence ID" value="KAF5891229.1"/>
    <property type="molecule type" value="Genomic_DNA"/>
</dbReference>
<evidence type="ECO:0000256" key="2">
    <source>
        <dbReference type="ARBA" id="ARBA00022729"/>
    </source>
</evidence>
<evidence type="ECO:0000256" key="4">
    <source>
        <dbReference type="ARBA" id="ARBA00023157"/>
    </source>
</evidence>
<protein>
    <submittedName>
        <fullName evidence="8">Neurogenic locus notch protein 2-like</fullName>
    </submittedName>
</protein>
<feature type="domain" description="EGF-like" evidence="7">
    <location>
        <begin position="1"/>
        <end position="31"/>
    </location>
</feature>
<dbReference type="GO" id="GO:0005509">
    <property type="term" value="F:calcium ion binding"/>
    <property type="evidence" value="ECO:0007669"/>
    <property type="project" value="InterPro"/>
</dbReference>
<reference evidence="8" key="1">
    <citation type="submission" date="2020-07" db="EMBL/GenBank/DDBJ databases">
        <title>Clarias magur genome sequencing, assembly and annotation.</title>
        <authorList>
            <person name="Kushwaha B."/>
            <person name="Kumar R."/>
            <person name="Das P."/>
            <person name="Joshi C.G."/>
            <person name="Kumar D."/>
            <person name="Nagpure N.S."/>
            <person name="Pandey M."/>
            <person name="Agarwal S."/>
            <person name="Srivastava S."/>
            <person name="Singh M."/>
            <person name="Sahoo L."/>
            <person name="Jayasankar P."/>
            <person name="Meher P.K."/>
            <person name="Koringa P.G."/>
            <person name="Iquebal M.A."/>
            <person name="Das S.P."/>
            <person name="Bit A."/>
            <person name="Patnaik S."/>
            <person name="Patel N."/>
            <person name="Shah T.M."/>
            <person name="Hinsu A."/>
            <person name="Jena J.K."/>
        </authorList>
    </citation>
    <scope>NUCLEOTIDE SEQUENCE</scope>
    <source>
        <strain evidence="8">CIFAMagur01</strain>
        <tissue evidence="8">Testis</tissue>
    </source>
</reference>
<keyword evidence="5" id="KW-0325">Glycoprotein</keyword>
<evidence type="ECO:0000256" key="5">
    <source>
        <dbReference type="ARBA" id="ARBA00023180"/>
    </source>
</evidence>
<evidence type="ECO:0000259" key="7">
    <source>
        <dbReference type="PROSITE" id="PS50026"/>
    </source>
</evidence>
<evidence type="ECO:0000256" key="6">
    <source>
        <dbReference type="PROSITE-ProRule" id="PRU00076"/>
    </source>
</evidence>
<dbReference type="SMART" id="SM00181">
    <property type="entry name" value="EGF"/>
    <property type="match status" value="2"/>
</dbReference>
<proteinExistence type="predicted"/>
<dbReference type="PANTHER" id="PTHR12916:SF9">
    <property type="entry name" value="NEUROGENIC LOCUS NOTCH HOMOLOG PROTEIN 1-RELATED"/>
    <property type="match status" value="1"/>
</dbReference>
<keyword evidence="9" id="KW-1185">Reference proteome</keyword>
<gene>
    <name evidence="8" type="primary">notch2</name>
    <name evidence="8" type="ORF">DAT39_019065</name>
</gene>
<dbReference type="FunFam" id="2.10.25.10:FF:000060">
    <property type="entry name" value="Neurogenic locus notch protein 1"/>
    <property type="match status" value="1"/>
</dbReference>
<feature type="non-terminal residue" evidence="8">
    <location>
        <position position="1"/>
    </location>
</feature>
<accession>A0A8J4TIL7</accession>
<keyword evidence="4 6" id="KW-1015">Disulfide bond</keyword>
<keyword evidence="3" id="KW-0677">Repeat</keyword>
<dbReference type="Pfam" id="PF00008">
    <property type="entry name" value="EGF"/>
    <property type="match status" value="2"/>
</dbReference>
<evidence type="ECO:0000313" key="8">
    <source>
        <dbReference type="EMBL" id="KAF5891229.1"/>
    </source>
</evidence>
<dbReference type="PROSITE" id="PS00010">
    <property type="entry name" value="ASX_HYDROXYL"/>
    <property type="match status" value="2"/>
</dbReference>
<dbReference type="GO" id="GO:0007219">
    <property type="term" value="P:Notch signaling pathway"/>
    <property type="evidence" value="ECO:0007669"/>
    <property type="project" value="TreeGrafter"/>
</dbReference>
<comment type="caution">
    <text evidence="6">Lacks conserved residue(s) required for the propagation of feature annotation.</text>
</comment>
<name>A0A8J4TIL7_CLAMG</name>
<dbReference type="PROSITE" id="PS01187">
    <property type="entry name" value="EGF_CA"/>
    <property type="match status" value="1"/>
</dbReference>
<dbReference type="OrthoDB" id="283575at2759"/>
<dbReference type="InterPro" id="IPR001881">
    <property type="entry name" value="EGF-like_Ca-bd_dom"/>
</dbReference>